<dbReference type="InterPro" id="IPR050864">
    <property type="entry name" value="Bacterial_PTS_Sugar_Transport"/>
</dbReference>
<keyword evidence="1" id="KW-0813">Transport</keyword>
<dbReference type="SUPFAM" id="SSF52794">
    <property type="entry name" value="PTS system IIB component-like"/>
    <property type="match status" value="1"/>
</dbReference>
<evidence type="ECO:0000256" key="4">
    <source>
        <dbReference type="ARBA" id="ARBA00022679"/>
    </source>
</evidence>
<dbReference type="PANTHER" id="PTHR30505">
    <property type="entry name" value="FRUCTOSE-LIKE PERMEASE"/>
    <property type="match status" value="1"/>
</dbReference>
<dbReference type="Proteomes" id="UP000321606">
    <property type="component" value="Chromosome"/>
</dbReference>
<dbReference type="GO" id="GO:0016301">
    <property type="term" value="F:kinase activity"/>
    <property type="evidence" value="ECO:0007669"/>
    <property type="project" value="UniProtKB-KW"/>
</dbReference>
<feature type="domain" description="PTS EIIB type-2" evidence="7">
    <location>
        <begin position="1"/>
        <end position="99"/>
    </location>
</feature>
<dbReference type="GO" id="GO:0005886">
    <property type="term" value="C:plasma membrane"/>
    <property type="evidence" value="ECO:0007669"/>
    <property type="project" value="TreeGrafter"/>
</dbReference>
<dbReference type="Pfam" id="PF02302">
    <property type="entry name" value="PTS_IIB"/>
    <property type="match status" value="1"/>
</dbReference>
<evidence type="ECO:0000313" key="9">
    <source>
        <dbReference type="Proteomes" id="UP000321606"/>
    </source>
</evidence>
<dbReference type="PROSITE" id="PS51099">
    <property type="entry name" value="PTS_EIIB_TYPE_2"/>
    <property type="match status" value="1"/>
</dbReference>
<dbReference type="STRING" id="714315.GCA_000516535_00619"/>
<dbReference type="NCBIfam" id="TIGR00829">
    <property type="entry name" value="FRU"/>
    <property type="match status" value="1"/>
</dbReference>
<dbReference type="InterPro" id="IPR003501">
    <property type="entry name" value="PTS_EIIB_2/3"/>
</dbReference>
<dbReference type="PANTHER" id="PTHR30505:SF0">
    <property type="entry name" value="FRUCTOSE-LIKE PTS SYSTEM EIIBC COMPONENT-RELATED"/>
    <property type="match status" value="1"/>
</dbReference>
<dbReference type="NCBIfam" id="NF007783">
    <property type="entry name" value="PRK10474.1"/>
    <property type="match status" value="1"/>
</dbReference>
<keyword evidence="2" id="KW-0597">Phosphoprotein</keyword>
<dbReference type="GO" id="GO:0090563">
    <property type="term" value="F:protein-phosphocysteine-sugar phosphotransferase activity"/>
    <property type="evidence" value="ECO:0007669"/>
    <property type="project" value="TreeGrafter"/>
</dbReference>
<evidence type="ECO:0000256" key="1">
    <source>
        <dbReference type="ARBA" id="ARBA00022448"/>
    </source>
</evidence>
<sequence>MKIVGITACPSGVAHTYMAAEALKKAAIARGHEIKVETQGQIGLENEITQEEANAADVVVLTTDIGLKNTERFNGKPIVRIGISDLVKKAPALVEKIEEALKSRK</sequence>
<dbReference type="InterPro" id="IPR013011">
    <property type="entry name" value="PTS_EIIB_2"/>
</dbReference>
<accession>A0A510JB94</accession>
<protein>
    <submittedName>
        <fullName evidence="8">PTS system fructose-specific transporter subunit IIB</fullName>
    </submittedName>
</protein>
<dbReference type="AlphaFoldDB" id="A0A510JB94"/>
<dbReference type="InterPro" id="IPR003353">
    <property type="entry name" value="PTS_IIB_fruc"/>
</dbReference>
<reference evidence="8 9" key="1">
    <citation type="submission" date="2019-07" db="EMBL/GenBank/DDBJ databases">
        <title>Complete Genome Sequence of Leptotrichia goodfellowii Strain JCM 16774.</title>
        <authorList>
            <person name="Watanabe S."/>
            <person name="Cui L."/>
        </authorList>
    </citation>
    <scope>NUCLEOTIDE SEQUENCE [LARGE SCALE GENOMIC DNA]</scope>
    <source>
        <strain evidence="8 9">JCM16774</strain>
    </source>
</reference>
<gene>
    <name evidence="8" type="primary">frwB</name>
    <name evidence="8" type="ORF">JCM16774_0620</name>
</gene>
<dbReference type="GO" id="GO:0009401">
    <property type="term" value="P:phosphoenolpyruvate-dependent sugar phosphotransferase system"/>
    <property type="evidence" value="ECO:0007669"/>
    <property type="project" value="UniProtKB-KW"/>
</dbReference>
<dbReference type="RefSeq" id="WP_006808537.1">
    <property type="nucleotide sequence ID" value="NZ_AP019822.1"/>
</dbReference>
<evidence type="ECO:0000313" key="8">
    <source>
        <dbReference type="EMBL" id="BBM35691.1"/>
    </source>
</evidence>
<proteinExistence type="predicted"/>
<evidence type="ECO:0000256" key="6">
    <source>
        <dbReference type="ARBA" id="ARBA00022777"/>
    </source>
</evidence>
<dbReference type="InterPro" id="IPR036095">
    <property type="entry name" value="PTS_EIIB-like_sf"/>
</dbReference>
<dbReference type="FunFam" id="3.40.50.2300:FF:000014">
    <property type="entry name" value="PTS system fructose-like transporter subunit IIB"/>
    <property type="match status" value="1"/>
</dbReference>
<evidence type="ECO:0000256" key="3">
    <source>
        <dbReference type="ARBA" id="ARBA00022597"/>
    </source>
</evidence>
<evidence type="ECO:0000256" key="5">
    <source>
        <dbReference type="ARBA" id="ARBA00022683"/>
    </source>
</evidence>
<keyword evidence="3" id="KW-0762">Sugar transport</keyword>
<dbReference type="OrthoDB" id="9782569at2"/>
<keyword evidence="6" id="KW-0418">Kinase</keyword>
<evidence type="ECO:0000256" key="2">
    <source>
        <dbReference type="ARBA" id="ARBA00022553"/>
    </source>
</evidence>
<dbReference type="GO" id="GO:0022877">
    <property type="term" value="F:protein-N(PI)-phosphohistidine-fructose phosphotransferase system transporter activity"/>
    <property type="evidence" value="ECO:0007669"/>
    <property type="project" value="InterPro"/>
</dbReference>
<dbReference type="CDD" id="cd05569">
    <property type="entry name" value="PTS_IIB_fructose"/>
    <property type="match status" value="1"/>
</dbReference>
<dbReference type="EMBL" id="AP019822">
    <property type="protein sequence ID" value="BBM35691.1"/>
    <property type="molecule type" value="Genomic_DNA"/>
</dbReference>
<dbReference type="KEGG" id="lgo:JCM16774_0620"/>
<evidence type="ECO:0000259" key="7">
    <source>
        <dbReference type="PROSITE" id="PS51099"/>
    </source>
</evidence>
<dbReference type="Gene3D" id="3.40.50.2300">
    <property type="match status" value="1"/>
</dbReference>
<name>A0A510JB94_9FUSO</name>
<organism evidence="8 9">
    <name type="scientific">Pseudoleptotrichia goodfellowii</name>
    <dbReference type="NCBI Taxonomy" id="157692"/>
    <lineage>
        <taxon>Bacteria</taxon>
        <taxon>Fusobacteriati</taxon>
        <taxon>Fusobacteriota</taxon>
        <taxon>Fusobacteriia</taxon>
        <taxon>Fusobacteriales</taxon>
        <taxon>Leptotrichiaceae</taxon>
        <taxon>Pseudoleptotrichia</taxon>
    </lineage>
</organism>
<keyword evidence="4" id="KW-0808">Transferase</keyword>
<keyword evidence="5" id="KW-0598">Phosphotransferase system</keyword>